<proteinExistence type="predicted"/>
<evidence type="ECO:0000313" key="2">
    <source>
        <dbReference type="Proteomes" id="UP001494588"/>
    </source>
</evidence>
<evidence type="ECO:0008006" key="3">
    <source>
        <dbReference type="Google" id="ProtNLM"/>
    </source>
</evidence>
<comment type="caution">
    <text evidence="1">The sequence shown here is derived from an EMBL/GenBank/DDBJ whole genome shotgun (WGS) entry which is preliminary data.</text>
</comment>
<sequence length="81" mass="8473">MSEPSVLFACCRSAGSIGFTSASASAQVSCGNIELFGPRGAQPAQLLKFLAPAAHGGETFRKAIVCLCRRRSRLMGQPFGP</sequence>
<gene>
    <name evidence="1" type="ORF">V4C55_37455</name>
</gene>
<dbReference type="RefSeq" id="WP_201660721.1">
    <property type="nucleotide sequence ID" value="NZ_CAJHCS010000041.1"/>
</dbReference>
<protein>
    <recommendedName>
        <fullName evidence="3">Secreted protein</fullName>
    </recommendedName>
</protein>
<reference evidence="1 2" key="1">
    <citation type="submission" date="2024-01" db="EMBL/GenBank/DDBJ databases">
        <title>The diversity of rhizobia nodulating Mimosa spp. in eleven states of Brazil covering several biomes is determined by host plant, location, and edaphic factors.</title>
        <authorList>
            <person name="Rouws L."/>
            <person name="Barauna A."/>
            <person name="Beukes C."/>
            <person name="De Faria S.M."/>
            <person name="Gross E."/>
            <person name="Dos Reis Junior F.B."/>
            <person name="Simon M."/>
            <person name="Maluk M."/>
            <person name="Odee D.W."/>
            <person name="Kenicer G."/>
            <person name="Young J.P.W."/>
            <person name="Reis V.M."/>
            <person name="Zilli J."/>
            <person name="James E.K."/>
        </authorList>
    </citation>
    <scope>NUCLEOTIDE SEQUENCE [LARGE SCALE GENOMIC DNA]</scope>
    <source>
        <strain evidence="1 2">JPY77</strain>
    </source>
</reference>
<dbReference type="Proteomes" id="UP001494588">
    <property type="component" value="Unassembled WGS sequence"/>
</dbReference>
<accession>A0ABU9QPQ4</accession>
<name>A0ABU9QPQ4_9BURK</name>
<dbReference type="EMBL" id="JAZHGC010000050">
    <property type="protein sequence ID" value="MEM5291422.1"/>
    <property type="molecule type" value="Genomic_DNA"/>
</dbReference>
<evidence type="ECO:0000313" key="1">
    <source>
        <dbReference type="EMBL" id="MEM5291422.1"/>
    </source>
</evidence>
<organism evidence="1 2">
    <name type="scientific">Paraburkholderia sabiae</name>
    <dbReference type="NCBI Taxonomy" id="273251"/>
    <lineage>
        <taxon>Bacteria</taxon>
        <taxon>Pseudomonadati</taxon>
        <taxon>Pseudomonadota</taxon>
        <taxon>Betaproteobacteria</taxon>
        <taxon>Burkholderiales</taxon>
        <taxon>Burkholderiaceae</taxon>
        <taxon>Paraburkholderia</taxon>
    </lineage>
</organism>
<keyword evidence="2" id="KW-1185">Reference proteome</keyword>